<dbReference type="EMBL" id="HBEC01017614">
    <property type="protein sequence ID" value="CAD8288222.1"/>
    <property type="molecule type" value="Transcribed_RNA"/>
</dbReference>
<proteinExistence type="predicted"/>
<feature type="transmembrane region" description="Helical" evidence="2">
    <location>
        <begin position="705"/>
        <end position="730"/>
    </location>
</feature>
<organism evidence="3">
    <name type="scientific">Chlamydomonas euryale</name>
    <dbReference type="NCBI Taxonomy" id="1486919"/>
    <lineage>
        <taxon>Eukaryota</taxon>
        <taxon>Viridiplantae</taxon>
        <taxon>Chlorophyta</taxon>
        <taxon>core chlorophytes</taxon>
        <taxon>Chlorophyceae</taxon>
        <taxon>CS clade</taxon>
        <taxon>Chlamydomonadales</taxon>
        <taxon>Chlamydomonadaceae</taxon>
        <taxon>Chlamydomonas</taxon>
    </lineage>
</organism>
<keyword evidence="2" id="KW-0472">Membrane</keyword>
<keyword evidence="2" id="KW-1133">Transmembrane helix</keyword>
<feature type="transmembrane region" description="Helical" evidence="2">
    <location>
        <begin position="751"/>
        <end position="771"/>
    </location>
</feature>
<dbReference type="AlphaFoldDB" id="A0A7R9VAE8"/>
<protein>
    <submittedName>
        <fullName evidence="3">Uncharacterized protein</fullName>
    </submittedName>
</protein>
<sequence length="872" mass="90491">MLLPAPACVMAAPLWLRCVDAGVHAALALLALQLPSSPASGARALWSVCALLLAAYMLLAPRVSLVARCQALAALSCSRYASALLSPAFRADGCQDRLLTMPPAQLFVAAALVEGFKVATTFLATYGCREELEGLLDYQLLLSVVTSLSCCGASLFVCGHAALPPQYWIAASAGSAAPGLLGCGAVRLLPALLAVHTVSWPAQASGKQASGLAASGASDSGCATNSSSTNDMGARNECVPYRSTVRATSRSVVMKFHHAHLQQAPDLATPQWRADVSDRLQRRINTLLERAGKVPDSFKLAELFVGAGCIAVQATMVGDAEGIEANVESEVMTQLLESLRLEGLCPQRGDAALVHARGGADGSGLTSLTYNDNVGAFELASGTAAHLSPGCELLEVRTPLLVVPSRGRRVSVEVTLPQAHMYAKEGCELTVSLCPADVAAPPVPLLRASVAQLHADALAAGLPRGTMVLDLDLGRCPSHGGLLLQLTTGECLLGTRLLPLLPSTTAAAVKELQSVGIDVATAADVAFDLGILLNGSVLGVACDHAMQRECIESLHAWARVAAAHAVCALVDRVVLRDASRLFRGDAHPVASDARGPLAPGSRDQAASTGGWDDAHPVASGARGPPAPGSRDRAASTGGWDDAASASGEPAPPGNRGFVRGSGSGPGPMETVSLLAADAPPPPFCCSQLVLCALFGLRRLLDGASLVSTLVMVVSSMALPILSLAGTPWAAHARQLRRAGLHAADGLLVYRIYSTLQALCVMLAVVVGALPWPNPGSAAFRDMLWLSYALFFLVLNWAVAPKSAAAGAAVGLLLDLPAVTCYRWMLDFVGDAPPDWLRVATCGGLSMLALSWLHARRLLSRPHQHSGKKLKLA</sequence>
<evidence type="ECO:0000256" key="2">
    <source>
        <dbReference type="SAM" id="Phobius"/>
    </source>
</evidence>
<feature type="transmembrane region" description="Helical" evidence="2">
    <location>
        <begin position="836"/>
        <end position="854"/>
    </location>
</feature>
<name>A0A7R9VAE8_9CHLO</name>
<reference evidence="3" key="1">
    <citation type="submission" date="2021-01" db="EMBL/GenBank/DDBJ databases">
        <authorList>
            <person name="Corre E."/>
            <person name="Pelletier E."/>
            <person name="Niang G."/>
            <person name="Scheremetjew M."/>
            <person name="Finn R."/>
            <person name="Kale V."/>
            <person name="Holt S."/>
            <person name="Cochrane G."/>
            <person name="Meng A."/>
            <person name="Brown T."/>
            <person name="Cohen L."/>
        </authorList>
    </citation>
    <scope>NUCLEOTIDE SEQUENCE</scope>
    <source>
        <strain evidence="3">CCMP219</strain>
    </source>
</reference>
<evidence type="ECO:0000313" key="3">
    <source>
        <dbReference type="EMBL" id="CAD8288222.1"/>
    </source>
</evidence>
<feature type="transmembrane region" description="Helical" evidence="2">
    <location>
        <begin position="777"/>
        <end position="798"/>
    </location>
</feature>
<gene>
    <name evidence="3" type="ORF">CEUR00632_LOCUS8261</name>
</gene>
<evidence type="ECO:0000256" key="1">
    <source>
        <dbReference type="SAM" id="MobiDB-lite"/>
    </source>
</evidence>
<feature type="region of interest" description="Disordered" evidence="1">
    <location>
        <begin position="589"/>
        <end position="664"/>
    </location>
</feature>
<feature type="transmembrane region" description="Helical" evidence="2">
    <location>
        <begin position="805"/>
        <end position="824"/>
    </location>
</feature>
<keyword evidence="2" id="KW-0812">Transmembrane</keyword>
<accession>A0A7R9VAE8</accession>